<dbReference type="EMBL" id="JACHHZ010000006">
    <property type="protein sequence ID" value="MBB6095891.1"/>
    <property type="molecule type" value="Genomic_DNA"/>
</dbReference>
<accession>A0A841HRA8</accession>
<evidence type="ECO:0000256" key="1">
    <source>
        <dbReference type="SAM" id="Phobius"/>
    </source>
</evidence>
<gene>
    <name evidence="3" type="ORF">HNQ60_004782</name>
</gene>
<feature type="domain" description="Putative zinc-finger" evidence="2">
    <location>
        <begin position="14"/>
        <end position="47"/>
    </location>
</feature>
<evidence type="ECO:0000313" key="4">
    <source>
        <dbReference type="Proteomes" id="UP000588068"/>
    </source>
</evidence>
<dbReference type="Pfam" id="PF13490">
    <property type="entry name" value="zf-HC2"/>
    <property type="match status" value="1"/>
</dbReference>
<organism evidence="3 4">
    <name type="scientific">Povalibacter uvarum</name>
    <dbReference type="NCBI Taxonomy" id="732238"/>
    <lineage>
        <taxon>Bacteria</taxon>
        <taxon>Pseudomonadati</taxon>
        <taxon>Pseudomonadota</taxon>
        <taxon>Gammaproteobacteria</taxon>
        <taxon>Steroidobacterales</taxon>
        <taxon>Steroidobacteraceae</taxon>
        <taxon>Povalibacter</taxon>
    </lineage>
</organism>
<dbReference type="InterPro" id="IPR027383">
    <property type="entry name" value="Znf_put"/>
</dbReference>
<dbReference type="RefSeq" id="WP_184335278.1">
    <property type="nucleotide sequence ID" value="NZ_JACHHZ010000006.1"/>
</dbReference>
<sequence length="219" mass="24141">MRDQFESQHRALHREIWNLLPWHVNGTLNERQASRVEKHLAECAECRSEYTSQQALQQHLREDDSVVQTPHASLRKLMARIEQDDQAPADREPGQSRRTRWLVAAVVVQAVGLITLSGVMTWKLQSVRSEPRYATVSSAAVPTSNAVAARVVFSPSMATGDLVSLLRSMEAQIVAGPSEAGVYTLAFPETMSEQDVANAVAGLRARADVRFAEVAVADP</sequence>
<name>A0A841HRA8_9GAMM</name>
<feature type="transmembrane region" description="Helical" evidence="1">
    <location>
        <begin position="101"/>
        <end position="122"/>
    </location>
</feature>
<dbReference type="Gene3D" id="1.10.10.1320">
    <property type="entry name" value="Anti-sigma factor, zinc-finger domain"/>
    <property type="match status" value="1"/>
</dbReference>
<protein>
    <submittedName>
        <fullName evidence="3">Putative anti-sigma-YlaC factor YlaD</fullName>
    </submittedName>
</protein>
<evidence type="ECO:0000313" key="3">
    <source>
        <dbReference type="EMBL" id="MBB6095891.1"/>
    </source>
</evidence>
<dbReference type="Proteomes" id="UP000588068">
    <property type="component" value="Unassembled WGS sequence"/>
</dbReference>
<comment type="caution">
    <text evidence="3">The sequence shown here is derived from an EMBL/GenBank/DDBJ whole genome shotgun (WGS) entry which is preliminary data.</text>
</comment>
<keyword evidence="1" id="KW-1133">Transmembrane helix</keyword>
<proteinExistence type="predicted"/>
<keyword evidence="1" id="KW-0812">Transmembrane</keyword>
<dbReference type="AlphaFoldDB" id="A0A841HRA8"/>
<reference evidence="3 4" key="1">
    <citation type="submission" date="2020-08" db="EMBL/GenBank/DDBJ databases">
        <title>Genomic Encyclopedia of Type Strains, Phase IV (KMG-IV): sequencing the most valuable type-strain genomes for metagenomic binning, comparative biology and taxonomic classification.</title>
        <authorList>
            <person name="Goeker M."/>
        </authorList>
    </citation>
    <scope>NUCLEOTIDE SEQUENCE [LARGE SCALE GENOMIC DNA]</scope>
    <source>
        <strain evidence="3 4">DSM 26723</strain>
    </source>
</reference>
<evidence type="ECO:0000259" key="2">
    <source>
        <dbReference type="Pfam" id="PF13490"/>
    </source>
</evidence>
<keyword evidence="4" id="KW-1185">Reference proteome</keyword>
<keyword evidence="1" id="KW-0472">Membrane</keyword>
<dbReference type="InterPro" id="IPR041916">
    <property type="entry name" value="Anti_sigma_zinc_sf"/>
</dbReference>